<reference evidence="1 2" key="1">
    <citation type="journal article" date="2010" name="Stand. Genomic Sci.">
        <title>Complete genome sequence of Methanoplanus petrolearius type strain (SEBR 4847).</title>
        <authorList>
            <person name="Brambilla E."/>
            <person name="Djao O.D."/>
            <person name="Daligault H."/>
            <person name="Lapidus A."/>
            <person name="Lucas S."/>
            <person name="Hammon N."/>
            <person name="Nolan M."/>
            <person name="Tice H."/>
            <person name="Cheng J.F."/>
            <person name="Han C."/>
            <person name="Tapia R."/>
            <person name="Goodwin L."/>
            <person name="Pitluck S."/>
            <person name="Liolios K."/>
            <person name="Ivanova N."/>
            <person name="Mavromatis K."/>
            <person name="Mikhailova N."/>
            <person name="Pati A."/>
            <person name="Chen A."/>
            <person name="Palaniappan K."/>
            <person name="Land M."/>
            <person name="Hauser L."/>
            <person name="Chang Y.J."/>
            <person name="Jeffries C.D."/>
            <person name="Rohde M."/>
            <person name="Spring S."/>
            <person name="Sikorski J."/>
            <person name="Goker M."/>
            <person name="Woyke T."/>
            <person name="Bristow J."/>
            <person name="Eisen J.A."/>
            <person name="Markowitz V."/>
            <person name="Hugenholtz P."/>
            <person name="Kyrpides N.C."/>
            <person name="Klenk H.P."/>
        </authorList>
    </citation>
    <scope>NUCLEOTIDE SEQUENCE [LARGE SCALE GENOMIC DNA]</scope>
    <source>
        <strain evidence="2">DSM 11571 / OCM 486 / SEBR 4847</strain>
    </source>
</reference>
<dbReference type="AlphaFoldDB" id="E1RD44"/>
<dbReference type="Proteomes" id="UP000006565">
    <property type="component" value="Chromosome"/>
</dbReference>
<protein>
    <submittedName>
        <fullName evidence="1">Uncharacterized protein</fullName>
    </submittedName>
</protein>
<dbReference type="HOGENOM" id="CLU_1965583_0_0_2"/>
<evidence type="ECO:0000313" key="1">
    <source>
        <dbReference type="EMBL" id="ADN37027.1"/>
    </source>
</evidence>
<organism evidence="1 2">
    <name type="scientific">Methanolacinia petrolearia (strain DSM 11571 / OCM 486 / SEBR 4847)</name>
    <name type="common">Methanoplanus petrolearius</name>
    <dbReference type="NCBI Taxonomy" id="679926"/>
    <lineage>
        <taxon>Archaea</taxon>
        <taxon>Methanobacteriati</taxon>
        <taxon>Methanobacteriota</taxon>
        <taxon>Stenosarchaea group</taxon>
        <taxon>Methanomicrobia</taxon>
        <taxon>Methanomicrobiales</taxon>
        <taxon>Methanomicrobiaceae</taxon>
        <taxon>Methanolacinia</taxon>
    </lineage>
</organism>
<evidence type="ECO:0000313" key="2">
    <source>
        <dbReference type="Proteomes" id="UP000006565"/>
    </source>
</evidence>
<accession>E1RD44</accession>
<gene>
    <name evidence="1" type="ordered locus">Mpet_2279</name>
</gene>
<name>E1RD44_METP4</name>
<keyword evidence="2" id="KW-1185">Reference proteome</keyword>
<dbReference type="KEGG" id="mpi:Mpet_2279"/>
<sequence>MIIMKDTKERITGEISEAAGTVPLCLIKQALSKEIRELKYAIVDPGGDVTPGSSLVCSFAATLQQVCSTCCKVKKRRRTIILLNSMHLKEIFTLRTVLCGKIPKHRKQIVRIYLHPVVCVRRGLLQT</sequence>
<dbReference type="EMBL" id="CP002117">
    <property type="protein sequence ID" value="ADN37027.1"/>
    <property type="molecule type" value="Genomic_DNA"/>
</dbReference>
<proteinExistence type="predicted"/>